<feature type="region of interest" description="Disordered" evidence="1">
    <location>
        <begin position="160"/>
        <end position="223"/>
    </location>
</feature>
<sequence>MMEAQPPQTTNNKVPKAPQVKRCIWCDSLEQNRYSYESFKEALAKNLVFIKEKMIYDSKTREKININFGRGGMRVFFPGTSGNVASTSHTSTYTCQVIDENSDTELWSKVIKSLDRGKMHHEILKSASNKIRGVTGWDDPVDTLSVVTYLCSLEEHETIVEDKRKRTNEDEEEKRRTRRQVEASQEQSQIPNQNQPIQTNQPTQVIPPLQPTIIQPNQISTQV</sequence>
<reference evidence="2" key="1">
    <citation type="submission" date="2021-08" db="EMBL/GenBank/DDBJ databases">
        <title>WGS assembly of Ceratopteris richardii.</title>
        <authorList>
            <person name="Marchant D.B."/>
            <person name="Chen G."/>
            <person name="Jenkins J."/>
            <person name="Shu S."/>
            <person name="Leebens-Mack J."/>
            <person name="Grimwood J."/>
            <person name="Schmutz J."/>
            <person name="Soltis P."/>
            <person name="Soltis D."/>
            <person name="Chen Z.-H."/>
        </authorList>
    </citation>
    <scope>NUCLEOTIDE SEQUENCE</scope>
    <source>
        <strain evidence="2">Whitten #5841</strain>
        <tissue evidence="2">Leaf</tissue>
    </source>
</reference>
<dbReference type="AlphaFoldDB" id="A0A8T2RC65"/>
<feature type="compositionally biased region" description="Basic and acidic residues" evidence="1">
    <location>
        <begin position="160"/>
        <end position="181"/>
    </location>
</feature>
<comment type="caution">
    <text evidence="2">The sequence shown here is derived from an EMBL/GenBank/DDBJ whole genome shotgun (WGS) entry which is preliminary data.</text>
</comment>
<dbReference type="EMBL" id="CM035433">
    <property type="protein sequence ID" value="KAH7293228.1"/>
    <property type="molecule type" value="Genomic_DNA"/>
</dbReference>
<evidence type="ECO:0000313" key="3">
    <source>
        <dbReference type="Proteomes" id="UP000825935"/>
    </source>
</evidence>
<proteinExistence type="predicted"/>
<protein>
    <submittedName>
        <fullName evidence="2">Uncharacterized protein</fullName>
    </submittedName>
</protein>
<evidence type="ECO:0000256" key="1">
    <source>
        <dbReference type="SAM" id="MobiDB-lite"/>
    </source>
</evidence>
<feature type="compositionally biased region" description="Low complexity" evidence="1">
    <location>
        <begin position="184"/>
        <end position="207"/>
    </location>
</feature>
<accession>A0A8T2RC65</accession>
<keyword evidence="3" id="KW-1185">Reference proteome</keyword>
<name>A0A8T2RC65_CERRI</name>
<gene>
    <name evidence="2" type="ORF">KP509_28G016700</name>
</gene>
<evidence type="ECO:0000313" key="2">
    <source>
        <dbReference type="EMBL" id="KAH7293228.1"/>
    </source>
</evidence>
<feature type="compositionally biased region" description="Polar residues" evidence="1">
    <location>
        <begin position="212"/>
        <end position="223"/>
    </location>
</feature>
<dbReference type="OrthoDB" id="2001736at2759"/>
<organism evidence="2 3">
    <name type="scientific">Ceratopteris richardii</name>
    <name type="common">Triangle waterfern</name>
    <dbReference type="NCBI Taxonomy" id="49495"/>
    <lineage>
        <taxon>Eukaryota</taxon>
        <taxon>Viridiplantae</taxon>
        <taxon>Streptophyta</taxon>
        <taxon>Embryophyta</taxon>
        <taxon>Tracheophyta</taxon>
        <taxon>Polypodiopsida</taxon>
        <taxon>Polypodiidae</taxon>
        <taxon>Polypodiales</taxon>
        <taxon>Pteridineae</taxon>
        <taxon>Pteridaceae</taxon>
        <taxon>Parkerioideae</taxon>
        <taxon>Ceratopteris</taxon>
    </lineage>
</organism>
<dbReference type="Proteomes" id="UP000825935">
    <property type="component" value="Chromosome 28"/>
</dbReference>